<dbReference type="PROSITE" id="PS50111">
    <property type="entry name" value="CHEMOTAXIS_TRANSDUC_2"/>
    <property type="match status" value="1"/>
</dbReference>
<dbReference type="CDD" id="cd06225">
    <property type="entry name" value="HAMP"/>
    <property type="match status" value="1"/>
</dbReference>
<dbReference type="CDD" id="cd12913">
    <property type="entry name" value="PDC1_MCP_like"/>
    <property type="match status" value="1"/>
</dbReference>
<evidence type="ECO:0000259" key="7">
    <source>
        <dbReference type="PROSITE" id="PS50885"/>
    </source>
</evidence>
<keyword evidence="9" id="KW-1185">Reference proteome</keyword>
<gene>
    <name evidence="8" type="ORF">AU468_08205</name>
</gene>
<dbReference type="Gene3D" id="3.30.450.20">
    <property type="entry name" value="PAS domain"/>
    <property type="match status" value="1"/>
</dbReference>
<keyword evidence="5" id="KW-1133">Transmembrane helix</keyword>
<dbReference type="InterPro" id="IPR029151">
    <property type="entry name" value="Sensor-like_sf"/>
</dbReference>
<name>A0A2S4JP69_9SPIO</name>
<evidence type="ECO:0000256" key="3">
    <source>
        <dbReference type="PROSITE-ProRule" id="PRU00284"/>
    </source>
</evidence>
<dbReference type="SUPFAM" id="SSF58104">
    <property type="entry name" value="Methyl-accepting chemotaxis protein (MCP) signaling domain"/>
    <property type="match status" value="1"/>
</dbReference>
<evidence type="ECO:0000256" key="1">
    <source>
        <dbReference type="ARBA" id="ARBA00023224"/>
    </source>
</evidence>
<feature type="domain" description="HAMP" evidence="7">
    <location>
        <begin position="319"/>
        <end position="373"/>
    </location>
</feature>
<keyword evidence="1 3" id="KW-0807">Transducer</keyword>
<keyword evidence="5" id="KW-0472">Membrane</keyword>
<evidence type="ECO:0000313" key="8">
    <source>
        <dbReference type="EMBL" id="POR01292.1"/>
    </source>
</evidence>
<sequence>MRIRTNRLGKKLMIPLVIALLVFMAVSFYTGDILLGRRVLNQRREYYQEQTSGYARQMDHAVGLIQAVGQSIASSGPVLAATARDGGTGALTEQIGSFLAGSVRTSPHVFGYGLWFEPEVIPGETWFGPYSYRDGEMVEVTWEYSTPEYDYHSHDWYLQATPDRNPEGILTMTDPYYDETSGQTFITIAAPIYREDQTFLGVVSIDWTLDFLPELLADIRTTENSFPFLLDLQNETVLYHPDPGVVQAPFSEVPALLQDQSRDLAVFSRDLDLVPYRFGIAVPLEEAYGDIRAIRLMSLLLLLATLALITTMVMTVSNRVVVAPITAVSNQLSRIAGKEADLSERIRLKRRDEVGDLAKAFNRFMTKLQQTIEGISSALGKTDHDMSRVAANSTQTTAAIQQIRANISSVGQGMAHLHQNIEESVAAVRTMKDAANQMRGQVDSQVAAIEETSTATEEINNRTQSIRDTAEQKMEGMKELADLVDQSHQDFAGIDTQVAALITMTSDMMAASSMINTIASQTNLLSMNAAIEAAHAGEYGKGFSVVAEEIRKLAETASQNSKTISQSLRESVSSVKALSEVVGKARSVFDQVQESSRDVSGSFEEIVHTIDELSGGISEMTRAFLSIRDAIETIKDQSGLIQDESSQIALLDQKNSEIGTSVKGAVEEISLGAEEISKSMVDLDEGIRDLAEELSEIRDQASQFSSKS</sequence>
<feature type="domain" description="Methyl-accepting transducer" evidence="6">
    <location>
        <begin position="420"/>
        <end position="642"/>
    </location>
</feature>
<dbReference type="Pfam" id="PF22673">
    <property type="entry name" value="MCP-like_PDC_1"/>
    <property type="match status" value="1"/>
</dbReference>
<evidence type="ECO:0008006" key="10">
    <source>
        <dbReference type="Google" id="ProtNLM"/>
    </source>
</evidence>
<evidence type="ECO:0000259" key="6">
    <source>
        <dbReference type="PROSITE" id="PS50111"/>
    </source>
</evidence>
<dbReference type="Pfam" id="PF00672">
    <property type="entry name" value="HAMP"/>
    <property type="match status" value="1"/>
</dbReference>
<dbReference type="OrthoDB" id="243053at2"/>
<organism evidence="8 9">
    <name type="scientific">Alkalispirochaeta sphaeroplastigenens</name>
    <dbReference type="NCBI Taxonomy" id="1187066"/>
    <lineage>
        <taxon>Bacteria</taxon>
        <taxon>Pseudomonadati</taxon>
        <taxon>Spirochaetota</taxon>
        <taxon>Spirochaetia</taxon>
        <taxon>Spirochaetales</taxon>
        <taxon>Spirochaetaceae</taxon>
        <taxon>Alkalispirochaeta</taxon>
    </lineage>
</organism>
<dbReference type="SUPFAM" id="SSF103190">
    <property type="entry name" value="Sensory domain-like"/>
    <property type="match status" value="1"/>
</dbReference>
<dbReference type="RefSeq" id="WP_103680293.1">
    <property type="nucleotide sequence ID" value="NZ_LPWH01000067.1"/>
</dbReference>
<dbReference type="Gene3D" id="1.10.287.950">
    <property type="entry name" value="Methyl-accepting chemotaxis protein"/>
    <property type="match status" value="1"/>
</dbReference>
<dbReference type="InterPro" id="IPR003660">
    <property type="entry name" value="HAMP_dom"/>
</dbReference>
<dbReference type="PANTHER" id="PTHR32089">
    <property type="entry name" value="METHYL-ACCEPTING CHEMOTAXIS PROTEIN MCPB"/>
    <property type="match status" value="1"/>
</dbReference>
<dbReference type="SMART" id="SM00304">
    <property type="entry name" value="HAMP"/>
    <property type="match status" value="3"/>
</dbReference>
<dbReference type="GO" id="GO:0007165">
    <property type="term" value="P:signal transduction"/>
    <property type="evidence" value="ECO:0007669"/>
    <property type="project" value="UniProtKB-KW"/>
</dbReference>
<dbReference type="Proteomes" id="UP000237350">
    <property type="component" value="Unassembled WGS sequence"/>
</dbReference>
<dbReference type="Gene3D" id="6.10.340.10">
    <property type="match status" value="1"/>
</dbReference>
<feature type="coiled-coil region" evidence="4">
    <location>
        <begin position="680"/>
        <end position="707"/>
    </location>
</feature>
<evidence type="ECO:0000256" key="5">
    <source>
        <dbReference type="SAM" id="Phobius"/>
    </source>
</evidence>
<dbReference type="AlphaFoldDB" id="A0A2S4JP69"/>
<dbReference type="PANTHER" id="PTHR32089:SF112">
    <property type="entry name" value="LYSOZYME-LIKE PROTEIN-RELATED"/>
    <property type="match status" value="1"/>
</dbReference>
<accession>A0A2S4JP69</accession>
<proteinExistence type="inferred from homology"/>
<evidence type="ECO:0000256" key="2">
    <source>
        <dbReference type="ARBA" id="ARBA00029447"/>
    </source>
</evidence>
<protein>
    <recommendedName>
        <fullName evidence="10">Chemotaxis protein</fullName>
    </recommendedName>
</protein>
<keyword evidence="4" id="KW-0175">Coiled coil</keyword>
<comment type="similarity">
    <text evidence="2">Belongs to the methyl-accepting chemotaxis (MCP) protein family.</text>
</comment>
<dbReference type="PROSITE" id="PS50885">
    <property type="entry name" value="HAMP"/>
    <property type="match status" value="1"/>
</dbReference>
<comment type="caution">
    <text evidence="8">The sequence shown here is derived from an EMBL/GenBank/DDBJ whole genome shotgun (WGS) entry which is preliminary data.</text>
</comment>
<evidence type="ECO:0000256" key="4">
    <source>
        <dbReference type="SAM" id="Coils"/>
    </source>
</evidence>
<dbReference type="EMBL" id="LPWH01000067">
    <property type="protein sequence ID" value="POR01292.1"/>
    <property type="molecule type" value="Genomic_DNA"/>
</dbReference>
<dbReference type="GO" id="GO:0016020">
    <property type="term" value="C:membrane"/>
    <property type="evidence" value="ECO:0007669"/>
    <property type="project" value="InterPro"/>
</dbReference>
<feature type="transmembrane region" description="Helical" evidence="5">
    <location>
        <begin position="12"/>
        <end position="35"/>
    </location>
</feature>
<keyword evidence="5" id="KW-0812">Transmembrane</keyword>
<dbReference type="SMART" id="SM00283">
    <property type="entry name" value="MA"/>
    <property type="match status" value="1"/>
</dbReference>
<dbReference type="Pfam" id="PF00015">
    <property type="entry name" value="MCPsignal"/>
    <property type="match status" value="1"/>
</dbReference>
<evidence type="ECO:0000313" key="9">
    <source>
        <dbReference type="Proteomes" id="UP000237350"/>
    </source>
</evidence>
<dbReference type="InterPro" id="IPR004089">
    <property type="entry name" value="MCPsignal_dom"/>
</dbReference>
<reference evidence="9" key="1">
    <citation type="submission" date="2015-12" db="EMBL/GenBank/DDBJ databases">
        <authorList>
            <person name="Lodha T.D."/>
            <person name="Chintalapati S."/>
            <person name="Chintalapati V.R."/>
            <person name="Sravanthi T."/>
        </authorList>
    </citation>
    <scope>NUCLEOTIDE SEQUENCE [LARGE SCALE GENOMIC DNA]</scope>
    <source>
        <strain evidence="9">JC133</strain>
    </source>
</reference>